<organism evidence="1 2">
    <name type="scientific">Mycena metata</name>
    <dbReference type="NCBI Taxonomy" id="1033252"/>
    <lineage>
        <taxon>Eukaryota</taxon>
        <taxon>Fungi</taxon>
        <taxon>Dikarya</taxon>
        <taxon>Basidiomycota</taxon>
        <taxon>Agaricomycotina</taxon>
        <taxon>Agaricomycetes</taxon>
        <taxon>Agaricomycetidae</taxon>
        <taxon>Agaricales</taxon>
        <taxon>Marasmiineae</taxon>
        <taxon>Mycenaceae</taxon>
        <taxon>Mycena</taxon>
    </lineage>
</organism>
<dbReference type="InterPro" id="IPR032675">
    <property type="entry name" value="LRR_dom_sf"/>
</dbReference>
<name>A0AAD7JWM8_9AGAR</name>
<dbReference type="Gene3D" id="3.80.10.10">
    <property type="entry name" value="Ribonuclease Inhibitor"/>
    <property type="match status" value="1"/>
</dbReference>
<sequence>MQHSTRIAALNLVGEALDIQHYLAELPHHDFPILNSLALDASGENPPDFVAELPDIVLNGGIPGLKELKLTRINLPWPAVRGLESLSLTKCNDSSASSIQTFDMLFAMLELCPQLKTLQLNRVLPQDVDYPGRPAVHLSHLTSIDLRDHAVLCCIVLKHLKFPLDAQVLVYSHRVRTGMDARQILVPIRRHLRAPTTPKPSILMIECYASSNPTVPANCMISTLRGTTPSDFEHHLRQTLSKVVKAVAFEHITHLGVRMAPYLTQCSHRWLLERFPALETAFVIADDALTARLRA</sequence>
<proteinExistence type="predicted"/>
<evidence type="ECO:0000313" key="1">
    <source>
        <dbReference type="EMBL" id="KAJ7772178.1"/>
    </source>
</evidence>
<keyword evidence="2" id="KW-1185">Reference proteome</keyword>
<dbReference type="SUPFAM" id="SSF52047">
    <property type="entry name" value="RNI-like"/>
    <property type="match status" value="1"/>
</dbReference>
<dbReference type="AlphaFoldDB" id="A0AAD7JWM8"/>
<dbReference type="Proteomes" id="UP001215598">
    <property type="component" value="Unassembled WGS sequence"/>
</dbReference>
<gene>
    <name evidence="1" type="ORF">B0H16DRAFT_1714391</name>
</gene>
<dbReference type="EMBL" id="JARKIB010000014">
    <property type="protein sequence ID" value="KAJ7772178.1"/>
    <property type="molecule type" value="Genomic_DNA"/>
</dbReference>
<evidence type="ECO:0008006" key="3">
    <source>
        <dbReference type="Google" id="ProtNLM"/>
    </source>
</evidence>
<reference evidence="1" key="1">
    <citation type="submission" date="2023-03" db="EMBL/GenBank/DDBJ databases">
        <title>Massive genome expansion in bonnet fungi (Mycena s.s.) driven by repeated elements and novel gene families across ecological guilds.</title>
        <authorList>
            <consortium name="Lawrence Berkeley National Laboratory"/>
            <person name="Harder C.B."/>
            <person name="Miyauchi S."/>
            <person name="Viragh M."/>
            <person name="Kuo A."/>
            <person name="Thoen E."/>
            <person name="Andreopoulos B."/>
            <person name="Lu D."/>
            <person name="Skrede I."/>
            <person name="Drula E."/>
            <person name="Henrissat B."/>
            <person name="Morin E."/>
            <person name="Kohler A."/>
            <person name="Barry K."/>
            <person name="LaButti K."/>
            <person name="Morin E."/>
            <person name="Salamov A."/>
            <person name="Lipzen A."/>
            <person name="Mereny Z."/>
            <person name="Hegedus B."/>
            <person name="Baldrian P."/>
            <person name="Stursova M."/>
            <person name="Weitz H."/>
            <person name="Taylor A."/>
            <person name="Grigoriev I.V."/>
            <person name="Nagy L.G."/>
            <person name="Martin F."/>
            <person name="Kauserud H."/>
        </authorList>
    </citation>
    <scope>NUCLEOTIDE SEQUENCE</scope>
    <source>
        <strain evidence="1">CBHHK182m</strain>
    </source>
</reference>
<accession>A0AAD7JWM8</accession>
<protein>
    <recommendedName>
        <fullName evidence="3">F-box domain-containing protein</fullName>
    </recommendedName>
</protein>
<evidence type="ECO:0000313" key="2">
    <source>
        <dbReference type="Proteomes" id="UP001215598"/>
    </source>
</evidence>
<comment type="caution">
    <text evidence="1">The sequence shown here is derived from an EMBL/GenBank/DDBJ whole genome shotgun (WGS) entry which is preliminary data.</text>
</comment>